<gene>
    <name evidence="2" type="ORF">SAMN05661012_06535</name>
    <name evidence="3" type="ORF">SR876_25590</name>
</gene>
<evidence type="ECO:0000256" key="1">
    <source>
        <dbReference type="SAM" id="Phobius"/>
    </source>
</evidence>
<sequence length="495" mass="57660">MQLSNNKSLQNRTYITYSIIAVMLSAIIWSLFKIYYPYPNLTFDSYYYIEAAISNSDVSTWPVGYSKFIRLIGSFTHSGNALVTVQYFILQFSLLFLFLSIRIIFVLKKWIYVIIFIFIFINPLFLFGSNHIMSDTLFTALSMLWVGQLIWLIYNPKPYMILTHAILLVMIFTIRYSAIYYPVISICIFMLSDQPLKWKILGIFLMILFIEGFIQYTNHKMELVTGSRQFSYTGGWKQANNALYMYEHTFKQNKGSIPSRFKVIDSITQRYFSEPHAQVDLLEHLDVTQGTWYTSFSPSPLRQYMKVSKGIAPATSDFKKLAYFGPFYKDYGNYLIKKYPLEFVKYVVAPNIFTYYFPILEIYDTDNLAFSLMNTDFSLKTQQWFNLTTISVPESLIHLRAVILAPYGLIFTVVHICFLFTFIAFLFIGGYKDTIRIYAITISMLATICILNFLFIILIAPSVLRFQLTVFILESINILLILNVLISQENIKKTS</sequence>
<protein>
    <recommendedName>
        <fullName evidence="6">Dolichyl-phosphate-mannose-protein mannosyltransferase</fullName>
    </recommendedName>
</protein>
<evidence type="ECO:0000313" key="3">
    <source>
        <dbReference type="EMBL" id="WQG88297.1"/>
    </source>
</evidence>
<dbReference type="RefSeq" id="WP_143150987.1">
    <property type="nucleotide sequence ID" value="NZ_CP139972.1"/>
</dbReference>
<feature type="transmembrane region" description="Helical" evidence="1">
    <location>
        <begin position="343"/>
        <end position="363"/>
    </location>
</feature>
<dbReference type="Proteomes" id="UP001326715">
    <property type="component" value="Chromosome"/>
</dbReference>
<feature type="transmembrane region" description="Helical" evidence="1">
    <location>
        <begin position="110"/>
        <end position="130"/>
    </location>
</feature>
<dbReference type="OrthoDB" id="635898at2"/>
<dbReference type="AlphaFoldDB" id="A0A1K1T027"/>
<feature type="transmembrane region" description="Helical" evidence="1">
    <location>
        <begin position="136"/>
        <end position="154"/>
    </location>
</feature>
<keyword evidence="5" id="KW-1185">Reference proteome</keyword>
<dbReference type="EMBL" id="FPIZ01000044">
    <property type="protein sequence ID" value="SFW89977.1"/>
    <property type="molecule type" value="Genomic_DNA"/>
</dbReference>
<evidence type="ECO:0000313" key="5">
    <source>
        <dbReference type="Proteomes" id="UP001326715"/>
    </source>
</evidence>
<evidence type="ECO:0008006" key="6">
    <source>
        <dbReference type="Google" id="ProtNLM"/>
    </source>
</evidence>
<feature type="transmembrane region" description="Helical" evidence="1">
    <location>
        <begin position="166"/>
        <end position="192"/>
    </location>
</feature>
<feature type="transmembrane region" description="Helical" evidence="1">
    <location>
        <begin position="14"/>
        <end position="36"/>
    </location>
</feature>
<reference evidence="2 4" key="1">
    <citation type="submission" date="2016-11" db="EMBL/GenBank/DDBJ databases">
        <authorList>
            <person name="Jaros S."/>
            <person name="Januszkiewicz K."/>
            <person name="Wedrychowicz H."/>
        </authorList>
    </citation>
    <scope>NUCLEOTIDE SEQUENCE [LARGE SCALE GENOMIC DNA]</scope>
    <source>
        <strain evidence="2 4">DSM 784</strain>
    </source>
</reference>
<evidence type="ECO:0000313" key="4">
    <source>
        <dbReference type="Proteomes" id="UP000183788"/>
    </source>
</evidence>
<evidence type="ECO:0000313" key="2">
    <source>
        <dbReference type="EMBL" id="SFW89977.1"/>
    </source>
</evidence>
<proteinExistence type="predicted"/>
<feature type="transmembrane region" description="Helical" evidence="1">
    <location>
        <begin position="466"/>
        <end position="486"/>
    </location>
</feature>
<dbReference type="STRING" id="1004.SAMN05661012_06535"/>
<reference evidence="3 5" key="2">
    <citation type="submission" date="2023-11" db="EMBL/GenBank/DDBJ databases">
        <title>MicrobeMod: A computational toolkit for identifying prokaryotic methylation and restriction-modification with nanopore sequencing.</title>
        <authorList>
            <person name="Crits-Christoph A."/>
            <person name="Kang S.C."/>
            <person name="Lee H."/>
            <person name="Ostrov N."/>
        </authorList>
    </citation>
    <scope>NUCLEOTIDE SEQUENCE [LARGE SCALE GENOMIC DNA]</scope>
    <source>
        <strain evidence="3 5">ATCC 23090</strain>
    </source>
</reference>
<feature type="transmembrane region" description="Helical" evidence="1">
    <location>
        <begin position="404"/>
        <end position="428"/>
    </location>
</feature>
<feature type="transmembrane region" description="Helical" evidence="1">
    <location>
        <begin position="85"/>
        <end position="105"/>
    </location>
</feature>
<feature type="transmembrane region" description="Helical" evidence="1">
    <location>
        <begin position="435"/>
        <end position="460"/>
    </location>
</feature>
<dbReference type="Proteomes" id="UP000183788">
    <property type="component" value="Unassembled WGS sequence"/>
</dbReference>
<keyword evidence="1" id="KW-0812">Transmembrane</keyword>
<organism evidence="2 4">
    <name type="scientific">Chitinophaga sancti</name>
    <dbReference type="NCBI Taxonomy" id="1004"/>
    <lineage>
        <taxon>Bacteria</taxon>
        <taxon>Pseudomonadati</taxon>
        <taxon>Bacteroidota</taxon>
        <taxon>Chitinophagia</taxon>
        <taxon>Chitinophagales</taxon>
        <taxon>Chitinophagaceae</taxon>
        <taxon>Chitinophaga</taxon>
    </lineage>
</organism>
<dbReference type="EMBL" id="CP140154">
    <property type="protein sequence ID" value="WQG88297.1"/>
    <property type="molecule type" value="Genomic_DNA"/>
</dbReference>
<accession>A0A1K1T027</accession>
<keyword evidence="1" id="KW-1133">Transmembrane helix</keyword>
<keyword evidence="1" id="KW-0472">Membrane</keyword>
<feature type="transmembrane region" description="Helical" evidence="1">
    <location>
        <begin position="198"/>
        <end position="218"/>
    </location>
</feature>
<name>A0A1K1T027_9BACT</name>